<dbReference type="PANTHER" id="PTHR30417:SF1">
    <property type="entry name" value="N-ACETYLMURAMOYL-L-ALANINE AMIDASE AMID"/>
    <property type="match status" value="1"/>
</dbReference>
<keyword evidence="3" id="KW-0378">Hydrolase</keyword>
<dbReference type="Gene3D" id="3.40.80.10">
    <property type="entry name" value="Peptidoglycan recognition protein-like"/>
    <property type="match status" value="1"/>
</dbReference>
<sequence length="395" mass="43829">MLKFEFLPVRGNNYSRMGSKILYIVIHDTGNRNAGATARNHRNYVGTNSRGASAHYFVDDTEICQFIGDSRSAGAVGDGKGKYGITNRNSISVEICINSDGDYSKTYFNAVELVKTLMLRFNIKSDNVVRHFDASRKICPGHMFGRNWEKWKQFKRDIEEPRRININLNGTSVATSINRGSAAAKPKLFKKSDNYMHHGLFIIETTVDKLYTQFINGKTIRDTGAYGINGVFFDTTTAPVTSANSICAIAINGGKPIGPNADKNHYKKNIKRATFIYGENNITIERINNINEVKRKVDFAVGGVGLYPSFDPKLEKIPADILRKTNHTGVAFKGDKVFLINSIPMTMAEFKNRVIELGIDGAVALDGGGSTQMYYKNNFGIHTSRKLPSIVGIKA</sequence>
<evidence type="ECO:0000313" key="6">
    <source>
        <dbReference type="EMBL" id="MET3616574.1"/>
    </source>
</evidence>
<organism evidence="6 7">
    <name type="scientific">Peptoniphilus olsenii</name>
    <dbReference type="NCBI Taxonomy" id="411570"/>
    <lineage>
        <taxon>Bacteria</taxon>
        <taxon>Bacillati</taxon>
        <taxon>Bacillota</taxon>
        <taxon>Tissierellia</taxon>
        <taxon>Tissierellales</taxon>
        <taxon>Peptoniphilaceae</taxon>
        <taxon>Peptoniphilus</taxon>
    </lineage>
</organism>
<evidence type="ECO:0000256" key="1">
    <source>
        <dbReference type="ARBA" id="ARBA00001561"/>
    </source>
</evidence>
<dbReference type="CDD" id="cd06583">
    <property type="entry name" value="PGRP"/>
    <property type="match status" value="1"/>
</dbReference>
<evidence type="ECO:0000256" key="4">
    <source>
        <dbReference type="ARBA" id="ARBA00023316"/>
    </source>
</evidence>
<keyword evidence="4" id="KW-0961">Cell wall biogenesis/degradation</keyword>
<proteinExistence type="predicted"/>
<dbReference type="SMART" id="SM00644">
    <property type="entry name" value="Ami_2"/>
    <property type="match status" value="1"/>
</dbReference>
<dbReference type="Proteomes" id="UP001549162">
    <property type="component" value="Unassembled WGS sequence"/>
</dbReference>
<dbReference type="InterPro" id="IPR036505">
    <property type="entry name" value="Amidase/PGRP_sf"/>
</dbReference>
<dbReference type="Pfam" id="PF01510">
    <property type="entry name" value="Amidase_2"/>
    <property type="match status" value="1"/>
</dbReference>
<dbReference type="InterPro" id="IPR018711">
    <property type="entry name" value="NAGPA"/>
</dbReference>
<evidence type="ECO:0000256" key="3">
    <source>
        <dbReference type="ARBA" id="ARBA00022801"/>
    </source>
</evidence>
<dbReference type="Pfam" id="PF09992">
    <property type="entry name" value="NAGPA"/>
    <property type="match status" value="1"/>
</dbReference>
<gene>
    <name evidence="6" type="ORF">ABID14_000194</name>
</gene>
<dbReference type="SUPFAM" id="SSF55846">
    <property type="entry name" value="N-acetylmuramoyl-L-alanine amidase-like"/>
    <property type="match status" value="1"/>
</dbReference>
<dbReference type="EC" id="3.5.1.28" evidence="2"/>
<keyword evidence="7" id="KW-1185">Reference proteome</keyword>
<dbReference type="InterPro" id="IPR002502">
    <property type="entry name" value="Amidase_domain"/>
</dbReference>
<evidence type="ECO:0000259" key="5">
    <source>
        <dbReference type="SMART" id="SM00644"/>
    </source>
</evidence>
<accession>A0ABV2J728</accession>
<dbReference type="PANTHER" id="PTHR30417">
    <property type="entry name" value="N-ACETYLMURAMOYL-L-ALANINE AMIDASE AMID"/>
    <property type="match status" value="1"/>
</dbReference>
<reference evidence="6 7" key="1">
    <citation type="submission" date="2024-06" db="EMBL/GenBank/DDBJ databases">
        <title>Genomic Encyclopedia of Type Strains, Phase IV (KMG-IV): sequencing the most valuable type-strain genomes for metagenomic binning, comparative biology and taxonomic classification.</title>
        <authorList>
            <person name="Goeker M."/>
        </authorList>
    </citation>
    <scope>NUCLEOTIDE SEQUENCE [LARGE SCALE GENOMIC DNA]</scope>
    <source>
        <strain evidence="6 7">DSM 21460</strain>
    </source>
</reference>
<evidence type="ECO:0000256" key="2">
    <source>
        <dbReference type="ARBA" id="ARBA00011901"/>
    </source>
</evidence>
<comment type="catalytic activity">
    <reaction evidence="1">
        <text>Hydrolyzes the link between N-acetylmuramoyl residues and L-amino acid residues in certain cell-wall glycopeptides.</text>
        <dbReference type="EC" id="3.5.1.28"/>
    </reaction>
</comment>
<name>A0ABV2J728_9FIRM</name>
<evidence type="ECO:0000313" key="7">
    <source>
        <dbReference type="Proteomes" id="UP001549162"/>
    </source>
</evidence>
<dbReference type="InterPro" id="IPR051206">
    <property type="entry name" value="NAMLAA_amidase_2"/>
</dbReference>
<comment type="caution">
    <text evidence="6">The sequence shown here is derived from an EMBL/GenBank/DDBJ whole genome shotgun (WGS) entry which is preliminary data.</text>
</comment>
<dbReference type="RefSeq" id="WP_354366580.1">
    <property type="nucleotide sequence ID" value="NZ_JBEPMA010000001.1"/>
</dbReference>
<protein>
    <recommendedName>
        <fullName evidence="2">N-acetylmuramoyl-L-alanine amidase</fullName>
        <ecNumber evidence="2">3.5.1.28</ecNumber>
    </recommendedName>
</protein>
<feature type="domain" description="N-acetylmuramoyl-L-alanine amidase" evidence="5">
    <location>
        <begin position="9"/>
        <end position="154"/>
    </location>
</feature>
<dbReference type="EMBL" id="JBEPMA010000001">
    <property type="protein sequence ID" value="MET3616574.1"/>
    <property type="molecule type" value="Genomic_DNA"/>
</dbReference>